<dbReference type="GO" id="GO:0005886">
    <property type="term" value="C:plasma membrane"/>
    <property type="evidence" value="ECO:0007669"/>
    <property type="project" value="UniProtKB-SubCell"/>
</dbReference>
<feature type="transmembrane region" description="Helical" evidence="7">
    <location>
        <begin position="92"/>
        <end position="116"/>
    </location>
</feature>
<feature type="transmembrane region" description="Helical" evidence="7">
    <location>
        <begin position="375"/>
        <end position="395"/>
    </location>
</feature>
<keyword evidence="3" id="KW-0813">Transport</keyword>
<feature type="transmembrane region" description="Helical" evidence="7">
    <location>
        <begin position="156"/>
        <end position="179"/>
    </location>
</feature>
<evidence type="ECO:0000256" key="6">
    <source>
        <dbReference type="ARBA" id="ARBA00023136"/>
    </source>
</evidence>
<dbReference type="InterPro" id="IPR020846">
    <property type="entry name" value="MFS_dom"/>
</dbReference>
<evidence type="ECO:0000256" key="3">
    <source>
        <dbReference type="ARBA" id="ARBA00022448"/>
    </source>
</evidence>
<evidence type="ECO:0000256" key="2">
    <source>
        <dbReference type="ARBA" id="ARBA00008335"/>
    </source>
</evidence>
<feature type="transmembrane region" description="Helical" evidence="7">
    <location>
        <begin position="254"/>
        <end position="272"/>
    </location>
</feature>
<protein>
    <submittedName>
        <fullName evidence="9">MFS transporter</fullName>
    </submittedName>
</protein>
<feature type="domain" description="Major facilitator superfamily (MFS) profile" evidence="8">
    <location>
        <begin position="5"/>
        <end position="424"/>
    </location>
</feature>
<dbReference type="GO" id="GO:0022857">
    <property type="term" value="F:transmembrane transporter activity"/>
    <property type="evidence" value="ECO:0007669"/>
    <property type="project" value="InterPro"/>
</dbReference>
<dbReference type="PROSITE" id="PS50850">
    <property type="entry name" value="MFS"/>
    <property type="match status" value="1"/>
</dbReference>
<feature type="transmembrane region" description="Helical" evidence="7">
    <location>
        <begin position="128"/>
        <end position="150"/>
    </location>
</feature>
<feature type="transmembrane region" description="Helical" evidence="7">
    <location>
        <begin position="402"/>
        <end position="420"/>
    </location>
</feature>
<evidence type="ECO:0000256" key="4">
    <source>
        <dbReference type="ARBA" id="ARBA00022692"/>
    </source>
</evidence>
<feature type="transmembrane region" description="Helical" evidence="7">
    <location>
        <begin position="34"/>
        <end position="54"/>
    </location>
</feature>
<evidence type="ECO:0000313" key="9">
    <source>
        <dbReference type="EMBL" id="OBR67014.1"/>
    </source>
</evidence>
<dbReference type="STRING" id="1844972.A7K91_19685"/>
<dbReference type="AlphaFoldDB" id="A0A1A5YN29"/>
<dbReference type="Proteomes" id="UP000092024">
    <property type="component" value="Unassembled WGS sequence"/>
</dbReference>
<dbReference type="OrthoDB" id="9795150at2"/>
<evidence type="ECO:0000256" key="7">
    <source>
        <dbReference type="SAM" id="Phobius"/>
    </source>
</evidence>
<dbReference type="PANTHER" id="PTHR23514:SF3">
    <property type="entry name" value="BYPASS OF STOP CODON PROTEIN 6"/>
    <property type="match status" value="1"/>
</dbReference>
<keyword evidence="5 7" id="KW-1133">Transmembrane helix</keyword>
<comment type="subcellular location">
    <subcellularLocation>
        <location evidence="1">Cell membrane</location>
        <topology evidence="1">Multi-pass membrane protein</topology>
    </subcellularLocation>
</comment>
<gene>
    <name evidence="9" type="ORF">A7K91_19685</name>
</gene>
<evidence type="ECO:0000313" key="10">
    <source>
        <dbReference type="Proteomes" id="UP000092024"/>
    </source>
</evidence>
<feature type="transmembrane region" description="Helical" evidence="7">
    <location>
        <begin position="329"/>
        <end position="355"/>
    </location>
</feature>
<dbReference type="Pfam" id="PF07690">
    <property type="entry name" value="MFS_1"/>
    <property type="match status" value="1"/>
</dbReference>
<keyword evidence="6 7" id="KW-0472">Membrane</keyword>
<evidence type="ECO:0000256" key="5">
    <source>
        <dbReference type="ARBA" id="ARBA00022989"/>
    </source>
</evidence>
<evidence type="ECO:0000259" key="8">
    <source>
        <dbReference type="PROSITE" id="PS50850"/>
    </source>
</evidence>
<evidence type="ECO:0000256" key="1">
    <source>
        <dbReference type="ARBA" id="ARBA00004651"/>
    </source>
</evidence>
<dbReference type="InterPro" id="IPR051788">
    <property type="entry name" value="MFS_Transporter"/>
</dbReference>
<reference evidence="9 10" key="1">
    <citation type="submission" date="2016-05" db="EMBL/GenBank/DDBJ databases">
        <title>Paenibacillus oryzae. sp. nov., isolated from the rice root.</title>
        <authorList>
            <person name="Zhang J."/>
            <person name="Zhang X."/>
        </authorList>
    </citation>
    <scope>NUCLEOTIDE SEQUENCE [LARGE SCALE GENOMIC DNA]</scope>
    <source>
        <strain evidence="9 10">1DrF-4</strain>
    </source>
</reference>
<dbReference type="Gene3D" id="1.20.1250.20">
    <property type="entry name" value="MFS general substrate transporter like domains"/>
    <property type="match status" value="1"/>
</dbReference>
<keyword evidence="4 7" id="KW-0812">Transmembrane</keyword>
<name>A0A1A5YN29_9BACL</name>
<feature type="transmembrane region" description="Helical" evidence="7">
    <location>
        <begin position="292"/>
        <end position="317"/>
    </location>
</feature>
<dbReference type="InterPro" id="IPR011701">
    <property type="entry name" value="MFS"/>
</dbReference>
<proteinExistence type="inferred from homology"/>
<comment type="similarity">
    <text evidence="2">Belongs to the major facilitator superfamily.</text>
</comment>
<feature type="transmembrane region" description="Helical" evidence="7">
    <location>
        <begin position="66"/>
        <end position="86"/>
    </location>
</feature>
<sequence length="438" mass="46269">MATWFLLIIYLAFISLGLPDSLLGSAWPVMQPEIGASFGSAGILSMIIAGGTIVSSLASGTIVGRLGVGKVTLISCLMTAGALVGFSVAPSFVWLAVLAIPLGLGAGSVDAGLNQYVAENYKAHHMSWLHCFWGVGATTGPLIMSAFIAGDYSWRGGYAAVAIIQFALVVVLFLTLPLWERVAEEHKLEKAIQNDERDFSNEEKTKNETKVDPEFSSVADASSGIAFKNKTATEKLNRPAKANLFAIKGIKPSLAAFLLYCGAESMVGLWGASFLVGVREVTAVTAAGWVSMYYGGITIGRLITGFITLMVSNVVLIRCGQIVTIAGGLLLILPLPAIFSLAGFVLVGLGLAPIYPGLLHETPARFGKENSARLMGYQMAVAYTGSTFLPPLFGVLATKTSVSLFPLVLLIILGLMLFSAEKVNLALRKPKEGIRSGA</sequence>
<dbReference type="EMBL" id="LYPA01000041">
    <property type="protein sequence ID" value="OBR67014.1"/>
    <property type="molecule type" value="Genomic_DNA"/>
</dbReference>
<organism evidence="9 10">
    <name type="scientific">Paenibacillus oryzae</name>
    <dbReference type="NCBI Taxonomy" id="1844972"/>
    <lineage>
        <taxon>Bacteria</taxon>
        <taxon>Bacillati</taxon>
        <taxon>Bacillota</taxon>
        <taxon>Bacilli</taxon>
        <taxon>Bacillales</taxon>
        <taxon>Paenibacillaceae</taxon>
        <taxon>Paenibacillus</taxon>
    </lineage>
</organism>
<dbReference type="InterPro" id="IPR036259">
    <property type="entry name" value="MFS_trans_sf"/>
</dbReference>
<accession>A0A1A5YN29</accession>
<comment type="caution">
    <text evidence="9">The sequence shown here is derived from an EMBL/GenBank/DDBJ whole genome shotgun (WGS) entry which is preliminary data.</text>
</comment>
<dbReference type="RefSeq" id="WP_068680872.1">
    <property type="nucleotide sequence ID" value="NZ_LYPA01000041.1"/>
</dbReference>
<dbReference type="SUPFAM" id="SSF103473">
    <property type="entry name" value="MFS general substrate transporter"/>
    <property type="match status" value="1"/>
</dbReference>
<dbReference type="PANTHER" id="PTHR23514">
    <property type="entry name" value="BYPASS OF STOP CODON PROTEIN 6"/>
    <property type="match status" value="1"/>
</dbReference>
<keyword evidence="10" id="KW-1185">Reference proteome</keyword>